<accession>A0ABS7Z846</accession>
<evidence type="ECO:0000313" key="8">
    <source>
        <dbReference type="EMBL" id="MCA5005591.1"/>
    </source>
</evidence>
<evidence type="ECO:0000259" key="7">
    <source>
        <dbReference type="Pfam" id="PF08478"/>
    </source>
</evidence>
<keyword evidence="4 6" id="KW-1133">Transmembrane helix</keyword>
<dbReference type="Pfam" id="PF08478">
    <property type="entry name" value="POTRA_1"/>
    <property type="match status" value="1"/>
</dbReference>
<keyword evidence="1" id="KW-1003">Cell membrane</keyword>
<keyword evidence="5" id="KW-0131">Cell cycle</keyword>
<dbReference type="Proteomes" id="UP001165302">
    <property type="component" value="Unassembled WGS sequence"/>
</dbReference>
<proteinExistence type="predicted"/>
<keyword evidence="6" id="KW-0472">Membrane</keyword>
<name>A0ABS7Z846_9SPHI</name>
<organism evidence="8 9">
    <name type="scientific">Sphingobacterium bovistauri</name>
    <dbReference type="NCBI Taxonomy" id="2781959"/>
    <lineage>
        <taxon>Bacteria</taxon>
        <taxon>Pseudomonadati</taxon>
        <taxon>Bacteroidota</taxon>
        <taxon>Sphingobacteriia</taxon>
        <taxon>Sphingobacteriales</taxon>
        <taxon>Sphingobacteriaceae</taxon>
        <taxon>Sphingobacterium</taxon>
    </lineage>
</organism>
<feature type="domain" description="POTRA" evidence="7">
    <location>
        <begin position="42"/>
        <end position="109"/>
    </location>
</feature>
<keyword evidence="9" id="KW-1185">Reference proteome</keyword>
<comment type="caution">
    <text evidence="8">The sequence shown here is derived from an EMBL/GenBank/DDBJ whole genome shotgun (WGS) entry which is preliminary data.</text>
</comment>
<evidence type="ECO:0000256" key="1">
    <source>
        <dbReference type="ARBA" id="ARBA00022475"/>
    </source>
</evidence>
<reference evidence="8" key="1">
    <citation type="submission" date="2020-10" db="EMBL/GenBank/DDBJ databases">
        <authorList>
            <person name="Lu T."/>
            <person name="Wang Q."/>
            <person name="Han X."/>
        </authorList>
    </citation>
    <scope>NUCLEOTIDE SEQUENCE</scope>
    <source>
        <strain evidence="8">WQ 366</strain>
    </source>
</reference>
<gene>
    <name evidence="8" type="ORF">IPZ78_10545</name>
</gene>
<sequence length="272" mass="30986">MKNIRWGLVFYSFLGIAALVGLTVLMGLINRKDGSQVCKSLKVNVEGKETFIDQQDISKMVNNQFGTIVGKQLQQIKYQEIEEAIKKLPYVSSAVIHTDMDGTVTVSVKQREVILRVINSDGREFYVDTKGHKIPVTLKYVPHVLVANGKIRESYTKALEPIETETVKDLVKIVNHVTGNDLWENQIVQIYVNDQNDIELIPRVGKELLVIGSADSLDYKLKRLEMYYKNILPKVGTEAYAKVNVKYGGQIICERREGWYMDSLQMKINMKN</sequence>
<evidence type="ECO:0000256" key="5">
    <source>
        <dbReference type="ARBA" id="ARBA00023306"/>
    </source>
</evidence>
<dbReference type="RefSeq" id="WP_225553472.1">
    <property type="nucleotide sequence ID" value="NZ_JADEYP010000018.1"/>
</dbReference>
<keyword evidence="2" id="KW-0132">Cell division</keyword>
<evidence type="ECO:0000256" key="2">
    <source>
        <dbReference type="ARBA" id="ARBA00022618"/>
    </source>
</evidence>
<keyword evidence="3 6" id="KW-0812">Transmembrane</keyword>
<evidence type="ECO:0000256" key="4">
    <source>
        <dbReference type="ARBA" id="ARBA00022989"/>
    </source>
</evidence>
<dbReference type="EMBL" id="JADEYP010000018">
    <property type="protein sequence ID" value="MCA5005591.1"/>
    <property type="molecule type" value="Genomic_DNA"/>
</dbReference>
<evidence type="ECO:0000256" key="6">
    <source>
        <dbReference type="SAM" id="Phobius"/>
    </source>
</evidence>
<evidence type="ECO:0000256" key="3">
    <source>
        <dbReference type="ARBA" id="ARBA00022692"/>
    </source>
</evidence>
<feature type="transmembrane region" description="Helical" evidence="6">
    <location>
        <begin position="6"/>
        <end position="29"/>
    </location>
</feature>
<dbReference type="InterPro" id="IPR013685">
    <property type="entry name" value="POTRA_FtsQ_type"/>
</dbReference>
<evidence type="ECO:0000313" key="9">
    <source>
        <dbReference type="Proteomes" id="UP001165302"/>
    </source>
</evidence>
<protein>
    <submittedName>
        <fullName evidence="8">FtsQ-type POTRA domain-containing protein</fullName>
    </submittedName>
</protein>
<dbReference type="Gene3D" id="3.10.20.310">
    <property type="entry name" value="membrane protein fhac"/>
    <property type="match status" value="1"/>
</dbReference>